<evidence type="ECO:0000256" key="5">
    <source>
        <dbReference type="SAM" id="Phobius"/>
    </source>
</evidence>
<name>A0A0K0DYI2_STRER</name>
<evidence type="ECO:0000256" key="2">
    <source>
        <dbReference type="ARBA" id="ARBA00022692"/>
    </source>
</evidence>
<dbReference type="InterPro" id="IPR018499">
    <property type="entry name" value="Tetraspanin/Peripherin"/>
</dbReference>
<sequence length="300" mass="35786">MNTCKETKSTIRGLSLNAPLPTYKVWLYSTNFLLILLQTIYLYFLYKLFQQKNIKTFPILWNDKLLLGNYITIAIQYFSSFCGILGVYIYSRHLLRFFWFIITSLLALDIFFGIIIAMKFATLHASFENYLSNSIKNEIEINKTTNICLNWENFQEKNFCCLDKTFIDICLNISLNNTFDKSSKKNYLNCNNKKKKESCHYTLLRWIHKEVDFLVIIYYFMIYPVKFIIVIALRDDISELFSEIIFTKNRHLYTHWMLDEDVTSVALSNSSYDYNTEQNDILYNERKDSFFVKKNIYSQI</sequence>
<protein>
    <submittedName>
        <fullName evidence="8">Tetraspanin</fullName>
    </submittedName>
</protein>
<evidence type="ECO:0000256" key="3">
    <source>
        <dbReference type="ARBA" id="ARBA00022989"/>
    </source>
</evidence>
<comment type="subcellular location">
    <subcellularLocation>
        <location evidence="1">Membrane</location>
        <topology evidence="1">Multi-pass membrane protein</topology>
    </subcellularLocation>
</comment>
<evidence type="ECO:0000313" key="8">
    <source>
        <dbReference type="WBParaSite" id="TCONS_00009139.p1"/>
    </source>
</evidence>
<dbReference type="AlphaFoldDB" id="A0A0K0DYI2"/>
<feature type="transmembrane region" description="Helical" evidence="5">
    <location>
        <begin position="67"/>
        <end position="91"/>
    </location>
</feature>
<feature type="transmembrane region" description="Helical" evidence="5">
    <location>
        <begin position="97"/>
        <end position="118"/>
    </location>
</feature>
<dbReference type="GO" id="GO:0016020">
    <property type="term" value="C:membrane"/>
    <property type="evidence" value="ECO:0007669"/>
    <property type="project" value="UniProtKB-SubCell"/>
</dbReference>
<feature type="transmembrane region" description="Helical" evidence="5">
    <location>
        <begin position="213"/>
        <end position="233"/>
    </location>
</feature>
<reference evidence="7" key="1">
    <citation type="submission" date="2015-08" db="UniProtKB">
        <authorList>
            <consortium name="WormBaseParasite"/>
        </authorList>
    </citation>
    <scope>IDENTIFICATION</scope>
</reference>
<keyword evidence="3 5" id="KW-1133">Transmembrane helix</keyword>
<accession>A0A0K0DYI2</accession>
<evidence type="ECO:0000313" key="7">
    <source>
        <dbReference type="WBParaSite" id="SSTP_0000229800.1"/>
    </source>
</evidence>
<dbReference type="Pfam" id="PF00335">
    <property type="entry name" value="Tetraspanin"/>
    <property type="match status" value="1"/>
</dbReference>
<dbReference type="WBParaSite" id="TCONS_00009139.p1">
    <property type="protein sequence ID" value="TCONS_00009139.p1"/>
    <property type="gene ID" value="XLOC_006985"/>
</dbReference>
<feature type="transmembrane region" description="Helical" evidence="5">
    <location>
        <begin position="25"/>
        <end position="46"/>
    </location>
</feature>
<organism evidence="7">
    <name type="scientific">Strongyloides stercoralis</name>
    <name type="common">Threadworm</name>
    <dbReference type="NCBI Taxonomy" id="6248"/>
    <lineage>
        <taxon>Eukaryota</taxon>
        <taxon>Metazoa</taxon>
        <taxon>Ecdysozoa</taxon>
        <taxon>Nematoda</taxon>
        <taxon>Chromadorea</taxon>
        <taxon>Rhabditida</taxon>
        <taxon>Tylenchina</taxon>
        <taxon>Panagrolaimomorpha</taxon>
        <taxon>Strongyloidoidea</taxon>
        <taxon>Strongyloididae</taxon>
        <taxon>Strongyloides</taxon>
    </lineage>
</organism>
<dbReference type="WBParaSite" id="SSTP_0000229800.1">
    <property type="protein sequence ID" value="SSTP_0000229800.1"/>
    <property type="gene ID" value="SSTP_0000229800"/>
</dbReference>
<dbReference type="Proteomes" id="UP000035681">
    <property type="component" value="Unplaced"/>
</dbReference>
<keyword evidence="6" id="KW-1185">Reference proteome</keyword>
<evidence type="ECO:0000256" key="4">
    <source>
        <dbReference type="ARBA" id="ARBA00023136"/>
    </source>
</evidence>
<keyword evidence="4 5" id="KW-0472">Membrane</keyword>
<keyword evidence="2 5" id="KW-0812">Transmembrane</keyword>
<evidence type="ECO:0000256" key="1">
    <source>
        <dbReference type="ARBA" id="ARBA00004141"/>
    </source>
</evidence>
<evidence type="ECO:0000313" key="6">
    <source>
        <dbReference type="Proteomes" id="UP000035681"/>
    </source>
</evidence>
<dbReference type="STRING" id="6248.A0A0K0DYI2"/>
<proteinExistence type="predicted"/>